<comment type="caution">
    <text evidence="2">The sequence shown here is derived from an EMBL/GenBank/DDBJ whole genome shotgun (WGS) entry which is preliminary data.</text>
</comment>
<dbReference type="EMBL" id="QZEY01000023">
    <property type="protein sequence ID" value="RJL22119.1"/>
    <property type="molecule type" value="Genomic_DNA"/>
</dbReference>
<gene>
    <name evidence="2" type="ORF">D5H75_36650</name>
</gene>
<dbReference type="InterPro" id="IPR009061">
    <property type="entry name" value="DNA-bd_dom_put_sf"/>
</dbReference>
<proteinExistence type="predicted"/>
<keyword evidence="3" id="KW-1185">Reference proteome</keyword>
<dbReference type="SUPFAM" id="SSF46955">
    <property type="entry name" value="Putative DNA-binding domain"/>
    <property type="match status" value="1"/>
</dbReference>
<dbReference type="AlphaFoldDB" id="A0A3A4A140"/>
<evidence type="ECO:0000313" key="3">
    <source>
        <dbReference type="Proteomes" id="UP000265768"/>
    </source>
</evidence>
<feature type="domain" description="Helix-turn-helix" evidence="1">
    <location>
        <begin position="5"/>
        <end position="52"/>
    </location>
</feature>
<accession>A0A3A4A140</accession>
<dbReference type="InterPro" id="IPR010093">
    <property type="entry name" value="SinI_DNA-bd"/>
</dbReference>
<keyword evidence="2" id="KW-0238">DNA-binding</keyword>
<reference evidence="2 3" key="1">
    <citation type="submission" date="2018-09" db="EMBL/GenBank/DDBJ databases">
        <title>YIM 75507 draft genome.</title>
        <authorList>
            <person name="Tang S."/>
            <person name="Feng Y."/>
        </authorList>
    </citation>
    <scope>NUCLEOTIDE SEQUENCE [LARGE SCALE GENOMIC DNA]</scope>
    <source>
        <strain evidence="2 3">YIM 75507</strain>
    </source>
</reference>
<dbReference type="InterPro" id="IPR041657">
    <property type="entry name" value="HTH_17"/>
</dbReference>
<evidence type="ECO:0000313" key="2">
    <source>
        <dbReference type="EMBL" id="RJL22119.1"/>
    </source>
</evidence>
<protein>
    <submittedName>
        <fullName evidence="2">DNA-binding protein</fullName>
    </submittedName>
</protein>
<evidence type="ECO:0000259" key="1">
    <source>
        <dbReference type="Pfam" id="PF12728"/>
    </source>
</evidence>
<name>A0A3A4A140_9ACTN</name>
<sequence length="66" mass="7541">MNKLLYRPKEAAAMLGMSRTAVFRLIKSGRLRSIKYEGYRLVPYDALREFVRDLEAACESCPENAA</sequence>
<dbReference type="OrthoDB" id="9806039at2"/>
<dbReference type="Pfam" id="PF12728">
    <property type="entry name" value="HTH_17"/>
    <property type="match status" value="1"/>
</dbReference>
<dbReference type="Proteomes" id="UP000265768">
    <property type="component" value="Unassembled WGS sequence"/>
</dbReference>
<dbReference type="GO" id="GO:0003677">
    <property type="term" value="F:DNA binding"/>
    <property type="evidence" value="ECO:0007669"/>
    <property type="project" value="UniProtKB-KW"/>
</dbReference>
<organism evidence="2 3">
    <name type="scientific">Bailinhaonella thermotolerans</name>
    <dbReference type="NCBI Taxonomy" id="1070861"/>
    <lineage>
        <taxon>Bacteria</taxon>
        <taxon>Bacillati</taxon>
        <taxon>Actinomycetota</taxon>
        <taxon>Actinomycetes</taxon>
        <taxon>Streptosporangiales</taxon>
        <taxon>Streptosporangiaceae</taxon>
        <taxon>Bailinhaonella</taxon>
    </lineage>
</organism>
<dbReference type="RefSeq" id="WP_119931194.1">
    <property type="nucleotide sequence ID" value="NZ_QZEY01000023.1"/>
</dbReference>
<dbReference type="NCBIfam" id="TIGR01764">
    <property type="entry name" value="excise"/>
    <property type="match status" value="1"/>
</dbReference>